<protein>
    <recommendedName>
        <fullName evidence="4">Secreted protein</fullName>
    </recommendedName>
</protein>
<evidence type="ECO:0000313" key="2">
    <source>
        <dbReference type="EMBL" id="KAI3427142.1"/>
    </source>
</evidence>
<comment type="caution">
    <text evidence="2">The sequence shown here is derived from an EMBL/GenBank/DDBJ whole genome shotgun (WGS) entry which is preliminary data.</text>
</comment>
<reference evidence="2" key="2">
    <citation type="submission" date="2020-11" db="EMBL/GenBank/DDBJ databases">
        <authorList>
            <person name="Cecchin M."/>
            <person name="Marcolungo L."/>
            <person name="Rossato M."/>
            <person name="Girolomoni L."/>
            <person name="Cosentino E."/>
            <person name="Cuine S."/>
            <person name="Li-Beisson Y."/>
            <person name="Delledonne M."/>
            <person name="Ballottari M."/>
        </authorList>
    </citation>
    <scope>NUCLEOTIDE SEQUENCE</scope>
    <source>
        <strain evidence="2">211/11P</strain>
        <tissue evidence="2">Whole cell</tissue>
    </source>
</reference>
<feature type="chain" id="PRO_5038592095" description="Secreted protein" evidence="1">
    <location>
        <begin position="19"/>
        <end position="94"/>
    </location>
</feature>
<gene>
    <name evidence="2" type="ORF">D9Q98_007079</name>
</gene>
<keyword evidence="1" id="KW-0732">Signal</keyword>
<name>A0A9D4YUG3_CHLVU</name>
<proteinExistence type="predicted"/>
<feature type="signal peptide" evidence="1">
    <location>
        <begin position="1"/>
        <end position="18"/>
    </location>
</feature>
<sequence length="94" mass="10349">MPGSSGACPLWLLRCGTGTSTTFGTFLAGCAPQVQRHHNSLQGLGQGELKFAGHIFITDRMLRGGAGPNHEQQPMDWLMLMEVQLQPHRGQHRR</sequence>
<evidence type="ECO:0000313" key="3">
    <source>
        <dbReference type="Proteomes" id="UP001055712"/>
    </source>
</evidence>
<evidence type="ECO:0000256" key="1">
    <source>
        <dbReference type="SAM" id="SignalP"/>
    </source>
</evidence>
<organism evidence="2 3">
    <name type="scientific">Chlorella vulgaris</name>
    <name type="common">Green alga</name>
    <dbReference type="NCBI Taxonomy" id="3077"/>
    <lineage>
        <taxon>Eukaryota</taxon>
        <taxon>Viridiplantae</taxon>
        <taxon>Chlorophyta</taxon>
        <taxon>core chlorophytes</taxon>
        <taxon>Trebouxiophyceae</taxon>
        <taxon>Chlorellales</taxon>
        <taxon>Chlorellaceae</taxon>
        <taxon>Chlorella clade</taxon>
        <taxon>Chlorella</taxon>
    </lineage>
</organism>
<dbReference type="EMBL" id="SIDB01000010">
    <property type="protein sequence ID" value="KAI3427142.1"/>
    <property type="molecule type" value="Genomic_DNA"/>
</dbReference>
<dbReference type="AlphaFoldDB" id="A0A9D4YUG3"/>
<reference evidence="2" key="1">
    <citation type="journal article" date="2019" name="Plant J.">
        <title>Chlorella vulgaris genome assembly and annotation reveals the molecular basis for metabolic acclimation to high light conditions.</title>
        <authorList>
            <person name="Cecchin M."/>
            <person name="Marcolungo L."/>
            <person name="Rossato M."/>
            <person name="Girolomoni L."/>
            <person name="Cosentino E."/>
            <person name="Cuine S."/>
            <person name="Li-Beisson Y."/>
            <person name="Delledonne M."/>
            <person name="Ballottari M."/>
        </authorList>
    </citation>
    <scope>NUCLEOTIDE SEQUENCE</scope>
    <source>
        <strain evidence="2">211/11P</strain>
    </source>
</reference>
<evidence type="ECO:0008006" key="4">
    <source>
        <dbReference type="Google" id="ProtNLM"/>
    </source>
</evidence>
<dbReference type="Proteomes" id="UP001055712">
    <property type="component" value="Unassembled WGS sequence"/>
</dbReference>
<accession>A0A9D4YUG3</accession>
<keyword evidence="3" id="KW-1185">Reference proteome</keyword>